<name>A0A2H4J3R8_9CAUD</name>
<evidence type="ECO:0000313" key="1">
    <source>
        <dbReference type="EMBL" id="ASN69169.1"/>
    </source>
</evidence>
<organism evidence="1">
    <name type="scientific">uncultured Caudovirales phage</name>
    <dbReference type="NCBI Taxonomy" id="2100421"/>
    <lineage>
        <taxon>Viruses</taxon>
        <taxon>Duplodnaviria</taxon>
        <taxon>Heunggongvirae</taxon>
        <taxon>Uroviricota</taxon>
        <taxon>Caudoviricetes</taxon>
        <taxon>Peduoviridae</taxon>
        <taxon>Maltschvirus</taxon>
        <taxon>Maltschvirus maltsch</taxon>
    </lineage>
</organism>
<accession>A0A2H4J3R8</accession>
<proteinExistence type="predicted"/>
<gene>
    <name evidence="1" type="ORF">7F23_56</name>
</gene>
<sequence>MLVPIETKEIILKKGEICYLDIPAYVTSLKGINIFTDNGKLLVTNKRIVFIGKSRTITYQTNKILKFEILWDYERTEEILYIYKENQTKLEPICLGKNAGSVGIKEIINNVLRLY</sequence>
<reference evidence="1" key="1">
    <citation type="submission" date="2017-06" db="EMBL/GenBank/DDBJ databases">
        <title>Novel phages from South African skin metaviromes.</title>
        <authorList>
            <person name="van Zyl L.J."/>
            <person name="Abrahams Y."/>
            <person name="Stander E.A."/>
            <person name="Kirby B.M."/>
            <person name="Clavaud C."/>
            <person name="Farcet C."/>
            <person name="Breton L."/>
            <person name="Trindade M.I."/>
        </authorList>
    </citation>
    <scope>NUCLEOTIDE SEQUENCE</scope>
</reference>
<dbReference type="EMBL" id="MF417886">
    <property type="protein sequence ID" value="ASN69169.1"/>
    <property type="molecule type" value="Genomic_DNA"/>
</dbReference>
<protein>
    <submittedName>
        <fullName evidence="1">Uncharacterized protein</fullName>
    </submittedName>
</protein>